<comment type="caution">
    <text evidence="1">The sequence shown here is derived from an EMBL/GenBank/DDBJ whole genome shotgun (WGS) entry which is preliminary data.</text>
</comment>
<sequence length="128" mass="14965">MVAKIYDPVYFDSEEAEYFDPFILLDLYVSRETHAYQHLKSLYSIKVPHFYGHFIAPLPAQRNRTVNVILLEYIQGRDIRDLVPREKSGALCSTHKDALIDAALRLYFDIYALGVEQVDMQPRNMILR</sequence>
<dbReference type="EMBL" id="JAUEPS010000029">
    <property type="protein sequence ID" value="KAK0452888.1"/>
    <property type="molecule type" value="Genomic_DNA"/>
</dbReference>
<gene>
    <name evidence="1" type="ORF">EV420DRAFT_1337034</name>
</gene>
<keyword evidence="2" id="KW-1185">Reference proteome</keyword>
<feature type="non-terminal residue" evidence="1">
    <location>
        <position position="128"/>
    </location>
</feature>
<evidence type="ECO:0000313" key="2">
    <source>
        <dbReference type="Proteomes" id="UP001175211"/>
    </source>
</evidence>
<dbReference type="AlphaFoldDB" id="A0AA39K1X8"/>
<name>A0AA39K1X8_ARMTA</name>
<dbReference type="RefSeq" id="XP_060328224.1">
    <property type="nucleotide sequence ID" value="XM_060468883.1"/>
</dbReference>
<reference evidence="1" key="1">
    <citation type="submission" date="2023-06" db="EMBL/GenBank/DDBJ databases">
        <authorList>
            <consortium name="Lawrence Berkeley National Laboratory"/>
            <person name="Ahrendt S."/>
            <person name="Sahu N."/>
            <person name="Indic B."/>
            <person name="Wong-Bajracharya J."/>
            <person name="Merenyi Z."/>
            <person name="Ke H.-M."/>
            <person name="Monk M."/>
            <person name="Kocsube S."/>
            <person name="Drula E."/>
            <person name="Lipzen A."/>
            <person name="Balint B."/>
            <person name="Henrissat B."/>
            <person name="Andreopoulos B."/>
            <person name="Martin F.M."/>
            <person name="Harder C.B."/>
            <person name="Rigling D."/>
            <person name="Ford K.L."/>
            <person name="Foster G.D."/>
            <person name="Pangilinan J."/>
            <person name="Papanicolaou A."/>
            <person name="Barry K."/>
            <person name="LaButti K."/>
            <person name="Viragh M."/>
            <person name="Koriabine M."/>
            <person name="Yan M."/>
            <person name="Riley R."/>
            <person name="Champramary S."/>
            <person name="Plett K.L."/>
            <person name="Tsai I.J."/>
            <person name="Slot J."/>
            <person name="Sipos G."/>
            <person name="Plett J."/>
            <person name="Nagy L.G."/>
            <person name="Grigoriev I.V."/>
        </authorList>
    </citation>
    <scope>NUCLEOTIDE SEQUENCE</scope>
    <source>
        <strain evidence="1">CCBAS 213</strain>
    </source>
</reference>
<proteinExistence type="predicted"/>
<protein>
    <recommendedName>
        <fullName evidence="3">Protein kinase domain-containing protein</fullName>
    </recommendedName>
</protein>
<evidence type="ECO:0008006" key="3">
    <source>
        <dbReference type="Google" id="ProtNLM"/>
    </source>
</evidence>
<accession>A0AA39K1X8</accession>
<dbReference type="Proteomes" id="UP001175211">
    <property type="component" value="Unassembled WGS sequence"/>
</dbReference>
<evidence type="ECO:0000313" key="1">
    <source>
        <dbReference type="EMBL" id="KAK0452888.1"/>
    </source>
</evidence>
<organism evidence="1 2">
    <name type="scientific">Armillaria tabescens</name>
    <name type="common">Ringless honey mushroom</name>
    <name type="synonym">Agaricus tabescens</name>
    <dbReference type="NCBI Taxonomy" id="1929756"/>
    <lineage>
        <taxon>Eukaryota</taxon>
        <taxon>Fungi</taxon>
        <taxon>Dikarya</taxon>
        <taxon>Basidiomycota</taxon>
        <taxon>Agaricomycotina</taxon>
        <taxon>Agaricomycetes</taxon>
        <taxon>Agaricomycetidae</taxon>
        <taxon>Agaricales</taxon>
        <taxon>Marasmiineae</taxon>
        <taxon>Physalacriaceae</taxon>
        <taxon>Desarmillaria</taxon>
    </lineage>
</organism>
<dbReference type="GeneID" id="85352431"/>